<comment type="caution">
    <text evidence="1">The sequence shown here is derived from an EMBL/GenBank/DDBJ whole genome shotgun (WGS) entry which is preliminary data.</text>
</comment>
<reference evidence="1 2" key="1">
    <citation type="submission" date="2019-03" db="EMBL/GenBank/DDBJ databases">
        <title>Single cell metagenomics reveals metabolic interactions within the superorganism composed of flagellate Streblomastix strix and complex community of Bacteroidetes bacteria on its surface.</title>
        <authorList>
            <person name="Treitli S.C."/>
            <person name="Kolisko M."/>
            <person name="Husnik F."/>
            <person name="Keeling P."/>
            <person name="Hampl V."/>
        </authorList>
    </citation>
    <scope>NUCLEOTIDE SEQUENCE [LARGE SCALE GENOMIC DNA]</scope>
    <source>
        <strain evidence="1">ST1C</strain>
    </source>
</reference>
<gene>
    <name evidence="1" type="ORF">EZS28_000999</name>
</gene>
<sequence length="112" mass="12665">MDHTNNVELERDGDGFIIWPPDNASKVPFTVRTNTHGSKYADFKMSDYTWLNSRDYIYGLLGSNDGQHFSAPPIDFSWMQPGSIEISGIDWSINKPPPTLNVAQSQVIIDEF</sequence>
<dbReference type="AlphaFoldDB" id="A0A5J4X8U3"/>
<dbReference type="Proteomes" id="UP000324800">
    <property type="component" value="Unassembled WGS sequence"/>
</dbReference>
<evidence type="ECO:0000313" key="2">
    <source>
        <dbReference type="Proteomes" id="UP000324800"/>
    </source>
</evidence>
<accession>A0A5J4X8U3</accession>
<organism evidence="1 2">
    <name type="scientific">Streblomastix strix</name>
    <dbReference type="NCBI Taxonomy" id="222440"/>
    <lineage>
        <taxon>Eukaryota</taxon>
        <taxon>Metamonada</taxon>
        <taxon>Preaxostyla</taxon>
        <taxon>Oxymonadida</taxon>
        <taxon>Streblomastigidae</taxon>
        <taxon>Streblomastix</taxon>
    </lineage>
</organism>
<name>A0A5J4X8U3_9EUKA</name>
<evidence type="ECO:0000313" key="1">
    <source>
        <dbReference type="EMBL" id="KAA6403483.1"/>
    </source>
</evidence>
<dbReference type="EMBL" id="SNRW01000095">
    <property type="protein sequence ID" value="KAA6403483.1"/>
    <property type="molecule type" value="Genomic_DNA"/>
</dbReference>
<protein>
    <submittedName>
        <fullName evidence="1">Uncharacterized protein</fullName>
    </submittedName>
</protein>
<proteinExistence type="predicted"/>